<feature type="domain" description="Peptidase C39-like" evidence="4">
    <location>
        <begin position="257"/>
        <end position="393"/>
    </location>
</feature>
<dbReference type="RefSeq" id="WP_006703044.1">
    <property type="nucleotide sequence ID" value="NZ_KI391971.1"/>
</dbReference>
<dbReference type="HOGENOM" id="CLU_631295_0_0_9"/>
<accession>D0BLD6</accession>
<dbReference type="STRING" id="626369.HMPREF0446_00771"/>
<evidence type="ECO:0000313" key="6">
    <source>
        <dbReference type="Proteomes" id="UP000002939"/>
    </source>
</evidence>
<keyword evidence="6" id="KW-1185">Reference proteome</keyword>
<keyword evidence="2" id="KW-0175">Coiled coil</keyword>
<dbReference type="OrthoDB" id="4376109at2"/>
<feature type="chain" id="PRO_5003006881" description="Peptidase C39-like domain-containing protein" evidence="3">
    <location>
        <begin position="22"/>
        <end position="434"/>
    </location>
</feature>
<evidence type="ECO:0000256" key="1">
    <source>
        <dbReference type="ARBA" id="ARBA00022737"/>
    </source>
</evidence>
<reference evidence="5" key="1">
    <citation type="submission" date="2009-09" db="EMBL/GenBank/DDBJ databases">
        <authorList>
            <consortium name="The Broad Institute Genome Sequencing Platform"/>
            <person name="Ward D."/>
            <person name="Feldgarden M."/>
            <person name="Earl A."/>
            <person name="Young S.K."/>
            <person name="Zeng Q."/>
            <person name="Koehrsen M."/>
            <person name="Alvarado L."/>
            <person name="Berlin A."/>
            <person name="Bochicchio J."/>
            <person name="Borenstein D."/>
            <person name="Chapman S.B."/>
            <person name="Chen Z."/>
            <person name="Engels R."/>
            <person name="Freedman E."/>
            <person name="Gellesch M."/>
            <person name="Goldberg J."/>
            <person name="Griggs A."/>
            <person name="Gujja S."/>
            <person name="Heilman E."/>
            <person name="Heiman D."/>
            <person name="Hepburn T."/>
            <person name="Howarth C."/>
            <person name="Jen D."/>
            <person name="Larson L."/>
            <person name="Lewis B."/>
            <person name="Mehta T."/>
            <person name="Park D."/>
            <person name="Pearson M."/>
            <person name="Roberts A."/>
            <person name="Saif S."/>
            <person name="Shea T."/>
            <person name="Shenoy N."/>
            <person name="Sisk P."/>
            <person name="Stolte C."/>
            <person name="Sykes S."/>
            <person name="Thomson T."/>
            <person name="Walk T."/>
            <person name="White J."/>
            <person name="Yandava C."/>
            <person name="Sibley C.D."/>
            <person name="Field T.R."/>
            <person name="Grinwis M."/>
            <person name="Eshaghurshan C.S."/>
            <person name="Surette M.G."/>
            <person name="Haas B."/>
            <person name="Nusbaum C."/>
            <person name="Birren B."/>
        </authorList>
    </citation>
    <scope>NUCLEOTIDE SEQUENCE [LARGE SCALE GENOMIC DNA]</scope>
    <source>
        <strain evidence="5">ATCC 700633</strain>
    </source>
</reference>
<evidence type="ECO:0000256" key="2">
    <source>
        <dbReference type="SAM" id="Coils"/>
    </source>
</evidence>
<keyword evidence="1" id="KW-0677">Repeat</keyword>
<sequence length="434" mass="49449">MKKKVMTLLGLGLLPVTSVFAEEAKNVGTNKLTTIEEKPANLQDVGENRLTKEIPQYKEVKEETKELKAEIKETKTTKEQVEKTVQVPKEKLVVGKNIALKEGKYYKINNLVTKEWIYNEQEGTWYYLSETGEVVKNAWVGDYYLGQDGKMLSNQWLYDSFYKGWYYLTKSGAYANATWVGDYFLKQYGKMADAEWIYDPNYQSWYYLNNGGSYARSQWKGNYYLNADGKMATKEWVDSEKYYVDENGKWIEYVKPLNTPWYFQRDYRWGSELLRGITMAVSGCVPTSLSMIFNGFGENSTPIEVARWISENTESMNTNGYVGTRAKGSAAALKAWGFDYKVINTKAAVKQALIEGKTILACVGPGHFVKVSGGAHAIVLSGYQDGKTFVRDPESDGNSRWFDIDNLWNQRSYDEGDIELGGPFMVVEKVTAKK</sequence>
<dbReference type="Gene3D" id="2.10.270.10">
    <property type="entry name" value="Cholin Binding"/>
    <property type="match status" value="2"/>
</dbReference>
<gene>
    <name evidence="5" type="ORF">HMPREF0446_00771</name>
</gene>
<name>D0BLD6_9LACT</name>
<dbReference type="Proteomes" id="UP000002939">
    <property type="component" value="Unassembled WGS sequence"/>
</dbReference>
<dbReference type="AlphaFoldDB" id="D0BLD6"/>
<feature type="coiled-coil region" evidence="2">
    <location>
        <begin position="57"/>
        <end position="84"/>
    </location>
</feature>
<dbReference type="InterPro" id="IPR039564">
    <property type="entry name" value="Peptidase_C39-like"/>
</dbReference>
<dbReference type="Pfam" id="PF19085">
    <property type="entry name" value="Choline_bind_2"/>
    <property type="match status" value="2"/>
</dbReference>
<keyword evidence="3" id="KW-0732">Signal</keyword>
<organism evidence="5 6">
    <name type="scientific">Granulicatella elegans ATCC 700633</name>
    <dbReference type="NCBI Taxonomy" id="626369"/>
    <lineage>
        <taxon>Bacteria</taxon>
        <taxon>Bacillati</taxon>
        <taxon>Bacillota</taxon>
        <taxon>Bacilli</taxon>
        <taxon>Lactobacillales</taxon>
        <taxon>Carnobacteriaceae</taxon>
        <taxon>Granulicatella</taxon>
    </lineage>
</organism>
<evidence type="ECO:0000313" key="5">
    <source>
        <dbReference type="EMBL" id="EEW93889.1"/>
    </source>
</evidence>
<comment type="caution">
    <text evidence="5">The sequence shown here is derived from an EMBL/GenBank/DDBJ whole genome shotgun (WGS) entry which is preliminary data.</text>
</comment>
<dbReference type="InterPro" id="IPR018337">
    <property type="entry name" value="Cell_wall/Cho-bd_repeat"/>
</dbReference>
<dbReference type="eggNOG" id="COG5263">
    <property type="taxonomic scope" value="Bacteria"/>
</dbReference>
<reference evidence="5" key="2">
    <citation type="submission" date="2011-10" db="EMBL/GenBank/DDBJ databases">
        <title>The Genome Sequence of Granulicatella elegans ATCC 700633.</title>
        <authorList>
            <consortium name="The Broad Institute Genome Sequencing Platform"/>
            <consortium name="The Broad Institute Genome Sequencing Center for Infectious Disease"/>
            <person name="Earl A."/>
            <person name="Ward D."/>
            <person name="Feldgarden M."/>
            <person name="Gevers D."/>
            <person name="Sibley C.D."/>
            <person name="Field T.R."/>
            <person name="Grinwis M."/>
            <person name="Eshaghurshan C.S."/>
            <person name="Surette M.G."/>
            <person name="Young S.K."/>
            <person name="Zeng Q."/>
            <person name="Gargeya S."/>
            <person name="Fitzgerald M."/>
            <person name="Haas B."/>
            <person name="Abouelleil A."/>
            <person name="Alvarado L."/>
            <person name="Arachchi H.M."/>
            <person name="Berlin A."/>
            <person name="Brown A."/>
            <person name="Chapman S.B."/>
            <person name="Chen Z."/>
            <person name="Dunbar C."/>
            <person name="Freedman E."/>
            <person name="Gearin G."/>
            <person name="Goldberg J."/>
            <person name="Griggs A."/>
            <person name="Gujja S."/>
            <person name="Heiman D."/>
            <person name="Howarth C."/>
            <person name="Larson L."/>
            <person name="Lui A."/>
            <person name="MacDonald P.J.P."/>
            <person name="Montmayeur A."/>
            <person name="Murphy C."/>
            <person name="Neiman D."/>
            <person name="Pearson M."/>
            <person name="Priest M."/>
            <person name="Roberts A."/>
            <person name="Saif S."/>
            <person name="Shea T."/>
            <person name="Shenoy N."/>
            <person name="Sisk P."/>
            <person name="Stolte C."/>
            <person name="Sykes S."/>
            <person name="Wortman J."/>
            <person name="Nusbaum C."/>
            <person name="Birren B."/>
        </authorList>
    </citation>
    <scope>NUCLEOTIDE SEQUENCE [LARGE SCALE GENOMIC DNA]</scope>
    <source>
        <strain evidence="5">ATCC 700633</strain>
    </source>
</reference>
<protein>
    <recommendedName>
        <fullName evidence="4">Peptidase C39-like domain-containing protein</fullName>
    </recommendedName>
</protein>
<dbReference type="SUPFAM" id="SSF69360">
    <property type="entry name" value="Cell wall binding repeat"/>
    <property type="match status" value="1"/>
</dbReference>
<feature type="signal peptide" evidence="3">
    <location>
        <begin position="1"/>
        <end position="21"/>
    </location>
</feature>
<evidence type="ECO:0000259" key="4">
    <source>
        <dbReference type="Pfam" id="PF13529"/>
    </source>
</evidence>
<proteinExistence type="predicted"/>
<dbReference type="Pfam" id="PF13529">
    <property type="entry name" value="Peptidase_C39_2"/>
    <property type="match status" value="1"/>
</dbReference>
<evidence type="ECO:0000256" key="3">
    <source>
        <dbReference type="SAM" id="SignalP"/>
    </source>
</evidence>
<dbReference type="EMBL" id="ACRF02000008">
    <property type="protein sequence ID" value="EEW93889.1"/>
    <property type="molecule type" value="Genomic_DNA"/>
</dbReference>
<dbReference type="Gene3D" id="3.90.70.10">
    <property type="entry name" value="Cysteine proteinases"/>
    <property type="match status" value="1"/>
</dbReference>